<sequence>MHPRWWRGLLWAVLLILFLAQVWILYAVTPGEGEPFVSGQDKIGHLLLFGIPFAVALVLRSRPAALGILAHAVVSEPLQGLLTTTRTVDVWDLVADLVGIGLAAVGVWWVRRRRARHSAEAPAAEMLVP</sequence>
<reference evidence="2" key="1">
    <citation type="submission" date="2022-06" db="EMBL/GenBank/DDBJ databases">
        <title>Ornithinimicrobium JY.X270.</title>
        <authorList>
            <person name="Huang Y."/>
        </authorList>
    </citation>
    <scope>NUCLEOTIDE SEQUENCE</scope>
    <source>
        <strain evidence="2">JY.X270</strain>
    </source>
</reference>
<keyword evidence="1" id="KW-0472">Membrane</keyword>
<accession>A0ABY4YGF8</accession>
<dbReference type="Proteomes" id="UP001056535">
    <property type="component" value="Chromosome"/>
</dbReference>
<name>A0ABY4YGF8_9MICO</name>
<keyword evidence="1" id="KW-1133">Transmembrane helix</keyword>
<evidence type="ECO:0000256" key="1">
    <source>
        <dbReference type="SAM" id="Phobius"/>
    </source>
</evidence>
<feature type="transmembrane region" description="Helical" evidence="1">
    <location>
        <begin position="43"/>
        <end position="59"/>
    </location>
</feature>
<gene>
    <name evidence="2" type="ORF">NF557_11450</name>
</gene>
<keyword evidence="1" id="KW-0812">Transmembrane</keyword>
<dbReference type="PANTHER" id="PTHR28008:SF1">
    <property type="entry name" value="DOMAIN PROTEIN, PUTATIVE (AFU_ORTHOLOGUE AFUA_3G10980)-RELATED"/>
    <property type="match status" value="1"/>
</dbReference>
<feature type="transmembrane region" description="Helical" evidence="1">
    <location>
        <begin position="90"/>
        <end position="110"/>
    </location>
</feature>
<evidence type="ECO:0000313" key="3">
    <source>
        <dbReference type="Proteomes" id="UP001056535"/>
    </source>
</evidence>
<dbReference type="RefSeq" id="WP_252619469.1">
    <property type="nucleotide sequence ID" value="NZ_CP099490.1"/>
</dbReference>
<evidence type="ECO:0000313" key="2">
    <source>
        <dbReference type="EMBL" id="USQ75237.1"/>
    </source>
</evidence>
<dbReference type="EMBL" id="CP099490">
    <property type="protein sequence ID" value="USQ75237.1"/>
    <property type="molecule type" value="Genomic_DNA"/>
</dbReference>
<dbReference type="PANTHER" id="PTHR28008">
    <property type="entry name" value="DOMAIN PROTEIN, PUTATIVE (AFU_ORTHOLOGUE AFUA_3G10980)-RELATED"/>
    <property type="match status" value="1"/>
</dbReference>
<feature type="transmembrane region" description="Helical" evidence="1">
    <location>
        <begin position="66"/>
        <end position="84"/>
    </location>
</feature>
<protein>
    <submittedName>
        <fullName evidence="2">VanZ family protein</fullName>
    </submittedName>
</protein>
<organism evidence="2 3">
    <name type="scientific">Ornithinimicrobium cryptoxanthini</name>
    <dbReference type="NCBI Taxonomy" id="2934161"/>
    <lineage>
        <taxon>Bacteria</taxon>
        <taxon>Bacillati</taxon>
        <taxon>Actinomycetota</taxon>
        <taxon>Actinomycetes</taxon>
        <taxon>Micrococcales</taxon>
        <taxon>Ornithinimicrobiaceae</taxon>
        <taxon>Ornithinimicrobium</taxon>
    </lineage>
</organism>
<proteinExistence type="predicted"/>
<keyword evidence="3" id="KW-1185">Reference proteome</keyword>